<keyword evidence="3" id="KW-1185">Reference proteome</keyword>
<proteinExistence type="predicted"/>
<dbReference type="Pfam" id="PF22516">
    <property type="entry name" value="PreP_C"/>
    <property type="match status" value="1"/>
</dbReference>
<sequence length="659" mass="71503">MHRKRASVGLRGLPAKRCPAAQAPNMPAKQALTNTLCLNTPEDVVFHPLLPDDERIFQQEGWRYSLTPEELFRDNAYRFSSGGDPQHIPDLTFDALLASGTATQLGDARWARPSEDERLQLLGGYLDAAQPPAVAASNRNDAGQQWTVAQQPLFKALIDSGLGEDVIGGGLDVDLRQPLYSVGLKGVEPGRCAEVFDLILTRLDELRSSGFNASTVEAATNTIEFQLRENNTGGFPCSLNQFLRALRAWLYGRDPVEPLQWEGPLEELKAALAEGEDIFGPLIAEWLLDNRHRVALELRPDSGLGAEQAAEAAARLQEAAEAMGEAGLADVAQAAADLQAWQVAPSSPEALATIPSLRVSDLDRNTIIIPTAAAPLLEGQATRLDHSLDTNGIIYLDLALDFARLPPDLLPLVPLFCTCLTQMGTQRRSFVDLTEYLDRTTGGVTVSPLVSAHQGLEGDPRAYIMVRGKAVGARAEDLLGVASELLLEPRLNNKGRFAQLVLQEKAGLEQRLVEKGNQFASTRLEGQSTVAGWASEMMGGISYLQYIRGLAAGLADEWPQVLQKLEAIRTYAIHHAGALINLTGAHRSARSHMVSYTCKAADLYQAAGLPYNFNGTGVWLVATHYLATTWLWDSIRVQGGAYGAFITFDLTSGQLAYCS</sequence>
<protein>
    <recommendedName>
        <fullName evidence="1">Peptidase M16C associated domain-containing protein</fullName>
    </recommendedName>
</protein>
<feature type="domain" description="Peptidase M16C associated" evidence="1">
    <location>
        <begin position="298"/>
        <end position="550"/>
    </location>
</feature>
<name>A0AAD5H5Y8_9CHLO</name>
<dbReference type="Gene3D" id="3.30.830.10">
    <property type="entry name" value="Metalloenzyme, LuxS/M16 peptidase-like"/>
    <property type="match status" value="3"/>
</dbReference>
<evidence type="ECO:0000259" key="1">
    <source>
        <dbReference type="SMART" id="SM01264"/>
    </source>
</evidence>
<accession>A0AAD5H5Y8</accession>
<dbReference type="SMART" id="SM01264">
    <property type="entry name" value="M16C_associated"/>
    <property type="match status" value="1"/>
</dbReference>
<dbReference type="GO" id="GO:0016485">
    <property type="term" value="P:protein processing"/>
    <property type="evidence" value="ECO:0007669"/>
    <property type="project" value="TreeGrafter"/>
</dbReference>
<evidence type="ECO:0000313" key="3">
    <source>
        <dbReference type="Proteomes" id="UP001205105"/>
    </source>
</evidence>
<dbReference type="Proteomes" id="UP001205105">
    <property type="component" value="Unassembled WGS sequence"/>
</dbReference>
<dbReference type="PANTHER" id="PTHR43016:SF13">
    <property type="entry name" value="PRESEQUENCE PROTEASE, MITOCHONDRIAL"/>
    <property type="match status" value="1"/>
</dbReference>
<dbReference type="InterPro" id="IPR055130">
    <property type="entry name" value="PreP_C"/>
</dbReference>
<evidence type="ECO:0000313" key="2">
    <source>
        <dbReference type="EMBL" id="KAI7842118.1"/>
    </source>
</evidence>
<dbReference type="InterPro" id="IPR013578">
    <property type="entry name" value="Peptidase_M16C_assoc"/>
</dbReference>
<dbReference type="PANTHER" id="PTHR43016">
    <property type="entry name" value="PRESEQUENCE PROTEASE"/>
    <property type="match status" value="1"/>
</dbReference>
<dbReference type="AlphaFoldDB" id="A0AAD5H5Y8"/>
<dbReference type="GO" id="GO:0004222">
    <property type="term" value="F:metalloendopeptidase activity"/>
    <property type="evidence" value="ECO:0007669"/>
    <property type="project" value="TreeGrafter"/>
</dbReference>
<gene>
    <name evidence="2" type="ORF">COHA_004311</name>
</gene>
<dbReference type="EMBL" id="JADXDR010000056">
    <property type="protein sequence ID" value="KAI7842118.1"/>
    <property type="molecule type" value="Genomic_DNA"/>
</dbReference>
<dbReference type="InterPro" id="IPR011249">
    <property type="entry name" value="Metalloenz_LuxS/M16"/>
</dbReference>
<comment type="caution">
    <text evidence="2">The sequence shown here is derived from an EMBL/GenBank/DDBJ whole genome shotgun (WGS) entry which is preliminary data.</text>
</comment>
<organism evidence="2 3">
    <name type="scientific">Chlorella ohadii</name>
    <dbReference type="NCBI Taxonomy" id="2649997"/>
    <lineage>
        <taxon>Eukaryota</taxon>
        <taxon>Viridiplantae</taxon>
        <taxon>Chlorophyta</taxon>
        <taxon>core chlorophytes</taxon>
        <taxon>Trebouxiophyceae</taxon>
        <taxon>Chlorellales</taxon>
        <taxon>Chlorellaceae</taxon>
        <taxon>Chlorella clade</taxon>
        <taxon>Chlorella</taxon>
    </lineage>
</organism>
<dbReference type="GO" id="GO:0046872">
    <property type="term" value="F:metal ion binding"/>
    <property type="evidence" value="ECO:0007669"/>
    <property type="project" value="InterPro"/>
</dbReference>
<dbReference type="Pfam" id="PF08367">
    <property type="entry name" value="M16C_assoc"/>
    <property type="match status" value="1"/>
</dbReference>
<reference evidence="2" key="1">
    <citation type="submission" date="2020-11" db="EMBL/GenBank/DDBJ databases">
        <title>Chlorella ohadii genome sequencing and assembly.</title>
        <authorList>
            <person name="Murik O."/>
            <person name="Treves H."/>
            <person name="Kedem I."/>
            <person name="Shotland Y."/>
            <person name="Kaplan A."/>
        </authorList>
    </citation>
    <scope>NUCLEOTIDE SEQUENCE</scope>
    <source>
        <strain evidence="2">1</strain>
    </source>
</reference>
<dbReference type="SUPFAM" id="SSF63411">
    <property type="entry name" value="LuxS/MPP-like metallohydrolase"/>
    <property type="match status" value="3"/>
</dbReference>